<organism evidence="2 3">
    <name type="scientific">Alteromonas gilva</name>
    <dbReference type="NCBI Taxonomy" id="2987522"/>
    <lineage>
        <taxon>Bacteria</taxon>
        <taxon>Pseudomonadati</taxon>
        <taxon>Pseudomonadota</taxon>
        <taxon>Gammaproteobacteria</taxon>
        <taxon>Alteromonadales</taxon>
        <taxon>Alteromonadaceae</taxon>
        <taxon>Alteromonas/Salinimonas group</taxon>
        <taxon>Alteromonas</taxon>
    </lineage>
</organism>
<evidence type="ECO:0000313" key="2">
    <source>
        <dbReference type="EMBL" id="MDC8832752.1"/>
    </source>
</evidence>
<dbReference type="Pfam" id="PF04246">
    <property type="entry name" value="RseC_MucC"/>
    <property type="match status" value="1"/>
</dbReference>
<protein>
    <submittedName>
        <fullName evidence="2">SoxR reducing system RseC family protein</fullName>
    </submittedName>
</protein>
<feature type="transmembrane region" description="Helical" evidence="1">
    <location>
        <begin position="79"/>
        <end position="99"/>
    </location>
</feature>
<keyword evidence="1" id="KW-0472">Membrane</keyword>
<keyword evidence="1" id="KW-1133">Transmembrane helix</keyword>
<accession>A0ABT5L6S5</accession>
<keyword evidence="3" id="KW-1185">Reference proteome</keyword>
<sequence>MITETAKVVAVDDDLITVSASVKTGCSQCQLSSDCGTSAVAKAFTPRQQLLSLRSPLPLRVGDHVVIGIPEQRVLLASWLLYIVPLLSLVGSTVLLSQFTAWHELVVFAIGLLLSSASLWLVSRFFKRQQHSRFEPVIITQKPNKALPL</sequence>
<reference evidence="2 3" key="1">
    <citation type="submission" date="2022-10" db="EMBL/GenBank/DDBJ databases">
        <title>Alteromonas sp. chi3 Genome sequencing.</title>
        <authorList>
            <person name="Park S."/>
        </authorList>
    </citation>
    <scope>NUCLEOTIDE SEQUENCE [LARGE SCALE GENOMIC DNA]</scope>
    <source>
        <strain evidence="3">chi3</strain>
    </source>
</reference>
<keyword evidence="1" id="KW-0812">Transmembrane</keyword>
<comment type="caution">
    <text evidence="2">The sequence shown here is derived from an EMBL/GenBank/DDBJ whole genome shotgun (WGS) entry which is preliminary data.</text>
</comment>
<dbReference type="PANTHER" id="PTHR35867:SF1">
    <property type="entry name" value="PROTEIN RSEC"/>
    <property type="match status" value="1"/>
</dbReference>
<dbReference type="RefSeq" id="WP_273642607.1">
    <property type="nucleotide sequence ID" value="NZ_JAQQXP010000003.1"/>
</dbReference>
<dbReference type="Proteomes" id="UP001218788">
    <property type="component" value="Unassembled WGS sequence"/>
</dbReference>
<evidence type="ECO:0000256" key="1">
    <source>
        <dbReference type="SAM" id="Phobius"/>
    </source>
</evidence>
<name>A0ABT5L6S5_9ALTE</name>
<feature type="transmembrane region" description="Helical" evidence="1">
    <location>
        <begin position="105"/>
        <end position="123"/>
    </location>
</feature>
<dbReference type="InterPro" id="IPR026268">
    <property type="entry name" value="RseC"/>
</dbReference>
<dbReference type="PANTHER" id="PTHR35867">
    <property type="entry name" value="PROTEIN RSEC"/>
    <property type="match status" value="1"/>
</dbReference>
<proteinExistence type="predicted"/>
<dbReference type="InterPro" id="IPR007359">
    <property type="entry name" value="SigmaE_reg_RseC_MucC"/>
</dbReference>
<gene>
    <name evidence="2" type="ORF">OIK42_18530</name>
</gene>
<dbReference type="PIRSF" id="PIRSF004923">
    <property type="entry name" value="RseC"/>
    <property type="match status" value="1"/>
</dbReference>
<evidence type="ECO:0000313" key="3">
    <source>
        <dbReference type="Proteomes" id="UP001218788"/>
    </source>
</evidence>
<dbReference type="EMBL" id="JAQQXP010000003">
    <property type="protein sequence ID" value="MDC8832752.1"/>
    <property type="molecule type" value="Genomic_DNA"/>
</dbReference>